<feature type="domain" description="IclR-ED" evidence="4">
    <location>
        <begin position="69"/>
        <end position="249"/>
    </location>
</feature>
<dbReference type="PANTHER" id="PTHR30136:SF35">
    <property type="entry name" value="HTH-TYPE TRANSCRIPTIONAL REGULATOR RV1719"/>
    <property type="match status" value="1"/>
</dbReference>
<evidence type="ECO:0000256" key="2">
    <source>
        <dbReference type="ARBA" id="ARBA00023125"/>
    </source>
</evidence>
<name>A0ABV2Q8A1_9BURK</name>
<gene>
    <name evidence="5" type="ORF">ABIE13_002209</name>
</gene>
<dbReference type="PROSITE" id="PS51078">
    <property type="entry name" value="ICLR_ED"/>
    <property type="match status" value="1"/>
</dbReference>
<proteinExistence type="predicted"/>
<evidence type="ECO:0000313" key="5">
    <source>
        <dbReference type="EMBL" id="MET4577098.1"/>
    </source>
</evidence>
<keyword evidence="1" id="KW-0805">Transcription regulation</keyword>
<keyword evidence="6" id="KW-1185">Reference proteome</keyword>
<comment type="caution">
    <text evidence="5">The sequence shown here is derived from an EMBL/GenBank/DDBJ whole genome shotgun (WGS) entry which is preliminary data.</text>
</comment>
<dbReference type="InterPro" id="IPR029016">
    <property type="entry name" value="GAF-like_dom_sf"/>
</dbReference>
<dbReference type="InterPro" id="IPR036388">
    <property type="entry name" value="WH-like_DNA-bd_sf"/>
</dbReference>
<dbReference type="PANTHER" id="PTHR30136">
    <property type="entry name" value="HELIX-TURN-HELIX TRANSCRIPTIONAL REGULATOR, ICLR FAMILY"/>
    <property type="match status" value="1"/>
</dbReference>
<dbReference type="EMBL" id="JBEPSH010000004">
    <property type="protein sequence ID" value="MET4577098.1"/>
    <property type="molecule type" value="Genomic_DNA"/>
</dbReference>
<reference evidence="5 6" key="1">
    <citation type="submission" date="2024-06" db="EMBL/GenBank/DDBJ databases">
        <title>Sorghum-associated microbial communities from plants grown in Nebraska, USA.</title>
        <authorList>
            <person name="Schachtman D."/>
        </authorList>
    </citation>
    <scope>NUCLEOTIDE SEQUENCE [LARGE SCALE GENOMIC DNA]</scope>
    <source>
        <strain evidence="5 6">2709</strain>
    </source>
</reference>
<dbReference type="InterPro" id="IPR050707">
    <property type="entry name" value="HTH_MetabolicPath_Reg"/>
</dbReference>
<dbReference type="Pfam" id="PF09339">
    <property type="entry name" value="HTH_IclR"/>
    <property type="match status" value="1"/>
</dbReference>
<accession>A0ABV2Q8A1</accession>
<dbReference type="GO" id="GO:0003677">
    <property type="term" value="F:DNA binding"/>
    <property type="evidence" value="ECO:0007669"/>
    <property type="project" value="UniProtKB-KW"/>
</dbReference>
<dbReference type="Pfam" id="PF01614">
    <property type="entry name" value="IclR_C"/>
    <property type="match status" value="1"/>
</dbReference>
<sequence length="249" mass="28086">MSTSPVKSAVRVLEVFDYFRRERRARQLKDICEALNYPQSSGTALLKNLVTLGYLSYDRTTRLYFPTLKVAALGDWLEQALFGQSQIFEIMRDLHSASGEAVSVALQNDVYMQYIHVIQSIHPLRFHTEEGSMRPLTLSATGWVLMSAHPDREVDRLIRRANIATQPASDRQPMDLMMERVREARATGHAYAENLPLLGGATLCVMLPLKVQGRAVVLGMGGALERIRPRRDEYLQLMQELISSLDGPV</sequence>
<dbReference type="Gene3D" id="3.30.450.40">
    <property type="match status" value="1"/>
</dbReference>
<dbReference type="SUPFAM" id="SSF55781">
    <property type="entry name" value="GAF domain-like"/>
    <property type="match status" value="1"/>
</dbReference>
<dbReference type="Proteomes" id="UP001549320">
    <property type="component" value="Unassembled WGS sequence"/>
</dbReference>
<evidence type="ECO:0000256" key="3">
    <source>
        <dbReference type="ARBA" id="ARBA00023163"/>
    </source>
</evidence>
<dbReference type="RefSeq" id="WP_354443199.1">
    <property type="nucleotide sequence ID" value="NZ_JBEPSH010000004.1"/>
</dbReference>
<organism evidence="5 6">
    <name type="scientific">Ottowia thiooxydans</name>
    <dbReference type="NCBI Taxonomy" id="219182"/>
    <lineage>
        <taxon>Bacteria</taxon>
        <taxon>Pseudomonadati</taxon>
        <taxon>Pseudomonadota</taxon>
        <taxon>Betaproteobacteria</taxon>
        <taxon>Burkholderiales</taxon>
        <taxon>Comamonadaceae</taxon>
        <taxon>Ottowia</taxon>
    </lineage>
</organism>
<evidence type="ECO:0000256" key="1">
    <source>
        <dbReference type="ARBA" id="ARBA00023015"/>
    </source>
</evidence>
<dbReference type="SUPFAM" id="SSF46785">
    <property type="entry name" value="Winged helix' DNA-binding domain"/>
    <property type="match status" value="1"/>
</dbReference>
<dbReference type="Gene3D" id="1.10.10.10">
    <property type="entry name" value="Winged helix-like DNA-binding domain superfamily/Winged helix DNA-binding domain"/>
    <property type="match status" value="1"/>
</dbReference>
<dbReference type="InterPro" id="IPR014757">
    <property type="entry name" value="Tscrpt_reg_IclR_C"/>
</dbReference>
<evidence type="ECO:0000259" key="4">
    <source>
        <dbReference type="PROSITE" id="PS51078"/>
    </source>
</evidence>
<keyword evidence="3" id="KW-0804">Transcription</keyword>
<evidence type="ECO:0000313" key="6">
    <source>
        <dbReference type="Proteomes" id="UP001549320"/>
    </source>
</evidence>
<dbReference type="InterPro" id="IPR036390">
    <property type="entry name" value="WH_DNA-bd_sf"/>
</dbReference>
<keyword evidence="2 5" id="KW-0238">DNA-binding</keyword>
<protein>
    <submittedName>
        <fullName evidence="5">DNA-binding IclR family transcriptional regulator</fullName>
    </submittedName>
</protein>
<dbReference type="InterPro" id="IPR005471">
    <property type="entry name" value="Tscrpt_reg_IclR_N"/>
</dbReference>